<feature type="compositionally biased region" description="Acidic residues" evidence="2">
    <location>
        <begin position="52"/>
        <end position="64"/>
    </location>
</feature>
<gene>
    <name evidence="5" type="ORF">HNR10_002223</name>
</gene>
<evidence type="ECO:0000259" key="4">
    <source>
        <dbReference type="Pfam" id="PF11611"/>
    </source>
</evidence>
<proteinExistence type="predicted"/>
<evidence type="ECO:0000256" key="1">
    <source>
        <dbReference type="ARBA" id="ARBA00022729"/>
    </source>
</evidence>
<feature type="transmembrane region" description="Helical" evidence="3">
    <location>
        <begin position="7"/>
        <end position="29"/>
    </location>
</feature>
<protein>
    <recommendedName>
        <fullName evidence="4">DUF4352 domain-containing protein</fullName>
    </recommendedName>
</protein>
<keyword evidence="3" id="KW-0812">Transmembrane</keyword>
<sequence length="179" mass="17923">MSTGAKVGIGVGGGCLVVLVVLVVVGFLIGRGASSPEPSAPPPAAESSAPAEETEEPVEEEPEAADSGVTMTASDAGTTGDVLDPEAVYTVVDVTIENGSEENVEVNPLYISATLADGSSVNDWGEALFADIDQIESGTLAPGDSASGQIALVGEVDVVQVELQSVLAQEEPIAVAEVS</sequence>
<dbReference type="EMBL" id="JACCFS010000001">
    <property type="protein sequence ID" value="NYJ34342.1"/>
    <property type="molecule type" value="Genomic_DNA"/>
</dbReference>
<evidence type="ECO:0000313" key="6">
    <source>
        <dbReference type="Proteomes" id="UP000572051"/>
    </source>
</evidence>
<dbReference type="AlphaFoldDB" id="A0A7Z0ELK7"/>
<evidence type="ECO:0000313" key="5">
    <source>
        <dbReference type="EMBL" id="NYJ34342.1"/>
    </source>
</evidence>
<accession>A0A7Z0ELK7</accession>
<evidence type="ECO:0000256" key="2">
    <source>
        <dbReference type="SAM" id="MobiDB-lite"/>
    </source>
</evidence>
<keyword evidence="1" id="KW-0732">Signal</keyword>
<feature type="region of interest" description="Disordered" evidence="2">
    <location>
        <begin position="33"/>
        <end position="84"/>
    </location>
</feature>
<feature type="domain" description="DUF4352" evidence="4">
    <location>
        <begin position="63"/>
        <end position="159"/>
    </location>
</feature>
<dbReference type="Proteomes" id="UP000572051">
    <property type="component" value="Unassembled WGS sequence"/>
</dbReference>
<dbReference type="RefSeq" id="WP_246406173.1">
    <property type="nucleotide sequence ID" value="NZ_JACCFS010000001.1"/>
</dbReference>
<reference evidence="5 6" key="1">
    <citation type="submission" date="2020-07" db="EMBL/GenBank/DDBJ databases">
        <title>Sequencing the genomes of 1000 actinobacteria strains.</title>
        <authorList>
            <person name="Klenk H.-P."/>
        </authorList>
    </citation>
    <scope>NUCLEOTIDE SEQUENCE [LARGE SCALE GENOMIC DNA]</scope>
    <source>
        <strain evidence="5 6">DSM 44442</strain>
    </source>
</reference>
<keyword evidence="6" id="KW-1185">Reference proteome</keyword>
<dbReference type="InterPro" id="IPR029051">
    <property type="entry name" value="DUF4352"/>
</dbReference>
<dbReference type="InterPro" id="IPR029050">
    <property type="entry name" value="Immunoprotect_excell_Ig-like"/>
</dbReference>
<organism evidence="5 6">
    <name type="scientific">Nocardiopsis aegyptia</name>
    <dbReference type="NCBI Taxonomy" id="220378"/>
    <lineage>
        <taxon>Bacteria</taxon>
        <taxon>Bacillati</taxon>
        <taxon>Actinomycetota</taxon>
        <taxon>Actinomycetes</taxon>
        <taxon>Streptosporangiales</taxon>
        <taxon>Nocardiopsidaceae</taxon>
        <taxon>Nocardiopsis</taxon>
    </lineage>
</organism>
<keyword evidence="3" id="KW-1133">Transmembrane helix</keyword>
<name>A0A7Z0ELK7_9ACTN</name>
<dbReference type="Gene3D" id="2.60.40.1240">
    <property type="match status" value="1"/>
</dbReference>
<comment type="caution">
    <text evidence="5">The sequence shown here is derived from an EMBL/GenBank/DDBJ whole genome shotgun (WGS) entry which is preliminary data.</text>
</comment>
<evidence type="ECO:0000256" key="3">
    <source>
        <dbReference type="SAM" id="Phobius"/>
    </source>
</evidence>
<dbReference type="Pfam" id="PF11611">
    <property type="entry name" value="DUF4352"/>
    <property type="match status" value="1"/>
</dbReference>
<keyword evidence="3" id="KW-0472">Membrane</keyword>